<sequence length="261" mass="27780">MKLKLLAMAAIGFAASLSALTASAQDALSTIMARKSIRVAVPTDYPPFGFVGNDMQPQGMDIDMARLIASKLGVKLELVPVTAPNRVAYLQTKKTDLTISSLGKTAERAKVIDFSIAYSPFFDAVFGAKGLKANSYEDLKGKVISVTRGSMQDEELQRLAPGAEVKRFEDNNSTIAAFLSGQTQLFASGTAVASAIQQKNPSADLELKVVLANAPCYVGVGKGETQLLDKVNAVIRQARQDGTIDNLSRKWLGAPAGELPD</sequence>
<evidence type="ECO:0000256" key="1">
    <source>
        <dbReference type="ARBA" id="ARBA00022729"/>
    </source>
</evidence>
<dbReference type="Gene3D" id="3.40.190.10">
    <property type="entry name" value="Periplasmic binding protein-like II"/>
    <property type="match status" value="2"/>
</dbReference>
<feature type="signal peptide" evidence="2">
    <location>
        <begin position="1"/>
        <end position="24"/>
    </location>
</feature>
<reference evidence="5" key="1">
    <citation type="submission" date="2017-05" db="EMBL/GenBank/DDBJ databases">
        <title>Complete and WGS of Bordetella genogroups.</title>
        <authorList>
            <person name="Spilker T."/>
            <person name="Lipuma J."/>
        </authorList>
    </citation>
    <scope>NUCLEOTIDE SEQUENCE [LARGE SCALE GENOMIC DNA]</scope>
    <source>
        <strain evidence="5">AU8856</strain>
    </source>
</reference>
<evidence type="ECO:0000256" key="2">
    <source>
        <dbReference type="SAM" id="SignalP"/>
    </source>
</evidence>
<feature type="domain" description="Solute-binding protein family 3/N-terminal" evidence="3">
    <location>
        <begin position="36"/>
        <end position="255"/>
    </location>
</feature>
<dbReference type="CDD" id="cd01072">
    <property type="entry name" value="PBP2_SMa0082_like"/>
    <property type="match status" value="1"/>
</dbReference>
<dbReference type="AlphaFoldDB" id="A0A261UYP7"/>
<proteinExistence type="predicted"/>
<keyword evidence="1 2" id="KW-0732">Signal</keyword>
<gene>
    <name evidence="4" type="ORF">CAL28_04695</name>
</gene>
<name>A0A261UYP7_9BORD</name>
<dbReference type="OrthoDB" id="5363083at2"/>
<dbReference type="Pfam" id="PF00497">
    <property type="entry name" value="SBP_bac_3"/>
    <property type="match status" value="1"/>
</dbReference>
<feature type="chain" id="PRO_5012898840" evidence="2">
    <location>
        <begin position="25"/>
        <end position="261"/>
    </location>
</feature>
<evidence type="ECO:0000313" key="4">
    <source>
        <dbReference type="EMBL" id="OZI67004.1"/>
    </source>
</evidence>
<accession>A0A261UYP7</accession>
<dbReference type="RefSeq" id="WP_094840199.1">
    <property type="nucleotide sequence ID" value="NZ_NEVS01000001.1"/>
</dbReference>
<dbReference type="SMART" id="SM00062">
    <property type="entry name" value="PBPb"/>
    <property type="match status" value="1"/>
</dbReference>
<dbReference type="InterPro" id="IPR001638">
    <property type="entry name" value="Solute-binding_3/MltF_N"/>
</dbReference>
<dbReference type="Proteomes" id="UP000215767">
    <property type="component" value="Unassembled WGS sequence"/>
</dbReference>
<dbReference type="PANTHER" id="PTHR35936">
    <property type="entry name" value="MEMBRANE-BOUND LYTIC MUREIN TRANSGLYCOSYLASE F"/>
    <property type="match status" value="1"/>
</dbReference>
<evidence type="ECO:0000313" key="5">
    <source>
        <dbReference type="Proteomes" id="UP000215767"/>
    </source>
</evidence>
<evidence type="ECO:0000259" key="3">
    <source>
        <dbReference type="SMART" id="SM00062"/>
    </source>
</evidence>
<dbReference type="SUPFAM" id="SSF53850">
    <property type="entry name" value="Periplasmic binding protein-like II"/>
    <property type="match status" value="1"/>
</dbReference>
<protein>
    <submittedName>
        <fullName evidence="4">Amino acid ABC transporter substrate-binding protein</fullName>
    </submittedName>
</protein>
<comment type="caution">
    <text evidence="4">The sequence shown here is derived from an EMBL/GenBank/DDBJ whole genome shotgun (WGS) entry which is preliminary data.</text>
</comment>
<dbReference type="PANTHER" id="PTHR35936:SF37">
    <property type="entry name" value="AMINO ACID ABC TRANSPORTER SUBSTRATE-BINDING PROTEIN"/>
    <property type="match status" value="1"/>
</dbReference>
<keyword evidence="5" id="KW-1185">Reference proteome</keyword>
<organism evidence="4 5">
    <name type="scientific">Bordetella genomosp. 11</name>
    <dbReference type="NCBI Taxonomy" id="1416808"/>
    <lineage>
        <taxon>Bacteria</taxon>
        <taxon>Pseudomonadati</taxon>
        <taxon>Pseudomonadota</taxon>
        <taxon>Betaproteobacteria</taxon>
        <taxon>Burkholderiales</taxon>
        <taxon>Alcaligenaceae</taxon>
        <taxon>Bordetella</taxon>
    </lineage>
</organism>
<dbReference type="EMBL" id="NEVS01000001">
    <property type="protein sequence ID" value="OZI67004.1"/>
    <property type="molecule type" value="Genomic_DNA"/>
</dbReference>